<dbReference type="GO" id="GO:0016787">
    <property type="term" value="F:hydrolase activity"/>
    <property type="evidence" value="ECO:0007669"/>
    <property type="project" value="InterPro"/>
</dbReference>
<dbReference type="Proteomes" id="UP000030752">
    <property type="component" value="Unassembled WGS sequence"/>
</dbReference>
<dbReference type="VEuPathDB" id="FungiDB:HMPREF1541_07496"/>
<dbReference type="OrthoDB" id="10019231at2759"/>
<feature type="domain" description="Dienelactone hydrolase" evidence="1">
    <location>
        <begin position="36"/>
        <end position="253"/>
    </location>
</feature>
<protein>
    <recommendedName>
        <fullName evidence="1">Dienelactone hydrolase domain-containing protein</fullName>
    </recommendedName>
</protein>
<dbReference type="GeneID" id="19974835"/>
<dbReference type="eggNOG" id="KOG3043">
    <property type="taxonomic scope" value="Eukaryota"/>
</dbReference>
<evidence type="ECO:0000313" key="3">
    <source>
        <dbReference type="Proteomes" id="UP000030752"/>
    </source>
</evidence>
<dbReference type="RefSeq" id="XP_008720042.1">
    <property type="nucleotide sequence ID" value="XM_008721820.1"/>
</dbReference>
<dbReference type="SUPFAM" id="SSF53474">
    <property type="entry name" value="alpha/beta-Hydrolases"/>
    <property type="match status" value="1"/>
</dbReference>
<dbReference type="InParanoid" id="W2RQA8"/>
<dbReference type="PANTHER" id="PTHR17630">
    <property type="entry name" value="DIENELACTONE HYDROLASE"/>
    <property type="match status" value="1"/>
</dbReference>
<accession>W2RQA8</accession>
<dbReference type="HOGENOM" id="CLU_054590_2_1_1"/>
<dbReference type="InterPro" id="IPR029058">
    <property type="entry name" value="AB_hydrolase_fold"/>
</dbReference>
<organism evidence="2 3">
    <name type="scientific">Cyphellophora europaea (strain CBS 101466)</name>
    <name type="common">Phialophora europaea</name>
    <dbReference type="NCBI Taxonomy" id="1220924"/>
    <lineage>
        <taxon>Eukaryota</taxon>
        <taxon>Fungi</taxon>
        <taxon>Dikarya</taxon>
        <taxon>Ascomycota</taxon>
        <taxon>Pezizomycotina</taxon>
        <taxon>Eurotiomycetes</taxon>
        <taxon>Chaetothyriomycetidae</taxon>
        <taxon>Chaetothyriales</taxon>
        <taxon>Cyphellophoraceae</taxon>
        <taxon>Cyphellophora</taxon>
    </lineage>
</organism>
<evidence type="ECO:0000313" key="2">
    <source>
        <dbReference type="EMBL" id="ETN37873.1"/>
    </source>
</evidence>
<keyword evidence="3" id="KW-1185">Reference proteome</keyword>
<dbReference type="EMBL" id="KB822723">
    <property type="protein sequence ID" value="ETN37873.1"/>
    <property type="molecule type" value="Genomic_DNA"/>
</dbReference>
<dbReference type="Pfam" id="PF01738">
    <property type="entry name" value="DLH"/>
    <property type="match status" value="1"/>
</dbReference>
<dbReference type="Gene3D" id="3.40.50.1820">
    <property type="entry name" value="alpha/beta hydrolase"/>
    <property type="match status" value="1"/>
</dbReference>
<name>W2RQA8_CYPE1</name>
<evidence type="ECO:0000259" key="1">
    <source>
        <dbReference type="Pfam" id="PF01738"/>
    </source>
</evidence>
<reference evidence="2 3" key="1">
    <citation type="submission" date="2013-03" db="EMBL/GenBank/DDBJ databases">
        <title>The Genome Sequence of Phialophora europaea CBS 101466.</title>
        <authorList>
            <consortium name="The Broad Institute Genomics Platform"/>
            <person name="Cuomo C."/>
            <person name="de Hoog S."/>
            <person name="Gorbushina A."/>
            <person name="Walker B."/>
            <person name="Young S.K."/>
            <person name="Zeng Q."/>
            <person name="Gargeya S."/>
            <person name="Fitzgerald M."/>
            <person name="Haas B."/>
            <person name="Abouelleil A."/>
            <person name="Allen A.W."/>
            <person name="Alvarado L."/>
            <person name="Arachchi H.M."/>
            <person name="Berlin A.M."/>
            <person name="Chapman S.B."/>
            <person name="Gainer-Dewar J."/>
            <person name="Goldberg J."/>
            <person name="Griggs A."/>
            <person name="Gujja S."/>
            <person name="Hansen M."/>
            <person name="Howarth C."/>
            <person name="Imamovic A."/>
            <person name="Ireland A."/>
            <person name="Larimer J."/>
            <person name="McCowan C."/>
            <person name="Murphy C."/>
            <person name="Pearson M."/>
            <person name="Poon T.W."/>
            <person name="Priest M."/>
            <person name="Roberts A."/>
            <person name="Saif S."/>
            <person name="Shea T."/>
            <person name="Sisk P."/>
            <person name="Sykes S."/>
            <person name="Wortman J."/>
            <person name="Nusbaum C."/>
            <person name="Birren B."/>
        </authorList>
    </citation>
    <scope>NUCLEOTIDE SEQUENCE [LARGE SCALE GENOMIC DNA]</scope>
    <source>
        <strain evidence="2 3">CBS 101466</strain>
    </source>
</reference>
<dbReference type="InterPro" id="IPR002925">
    <property type="entry name" value="Dienelactn_hydro"/>
</dbReference>
<gene>
    <name evidence="2" type="ORF">HMPREF1541_07496</name>
</gene>
<dbReference type="AlphaFoldDB" id="W2RQA8"/>
<proteinExistence type="predicted"/>
<sequence>MSVPDDCKDCLRGYVWEGTPAGIETKLGANVTYKVGSDPEVAVLVIHDLGGWTFPNLRLLADYYAKEVGATAFVPDFFGGEVLPLDALMEGPASEAWAKLDISAFSAKNSKKIREPEIFGCVAALRSQLGFKKVVTVGYCFGGWAVFRLGSQEGAIPLVDAISTAHPSWLTKQEIAGTRVPSQIIAPEHDMQLTPELKKYANETLPTLGVEYDYRYFPGLIHAFATKGDDRIPGEKQGAARAKRAVASWFLQMLRD</sequence>
<dbReference type="PANTHER" id="PTHR17630:SF55">
    <property type="entry name" value="DIENELACTONE HYDROLASE FAMILY PROTEIN (AFU_ORTHOLOGUE AFUA_1G01900)"/>
    <property type="match status" value="1"/>
</dbReference>
<dbReference type="STRING" id="1220924.W2RQA8"/>